<evidence type="ECO:0000256" key="2">
    <source>
        <dbReference type="ARBA" id="ARBA00022857"/>
    </source>
</evidence>
<evidence type="ECO:0000313" key="11">
    <source>
        <dbReference type="Proteomes" id="UP001299608"/>
    </source>
</evidence>
<dbReference type="InterPro" id="IPR003710">
    <property type="entry name" value="ApbA"/>
</dbReference>
<comment type="caution">
    <text evidence="8">The sequence shown here is derived from an EMBL/GenBank/DDBJ whole genome shotgun (WGS) entry which is preliminary data.</text>
</comment>
<dbReference type="InterPro" id="IPR013328">
    <property type="entry name" value="6PGD_dom2"/>
</dbReference>
<dbReference type="InterPro" id="IPR051402">
    <property type="entry name" value="KPR-Related"/>
</dbReference>
<dbReference type="EMBL" id="JAAITT010000003">
    <property type="protein sequence ID" value="NSJ47650.1"/>
    <property type="molecule type" value="Genomic_DNA"/>
</dbReference>
<dbReference type="InterPro" id="IPR036291">
    <property type="entry name" value="NAD(P)-bd_dom_sf"/>
</dbReference>
<dbReference type="InterPro" id="IPR008920">
    <property type="entry name" value="TF_FadR/GntR_C"/>
</dbReference>
<feature type="domain" description="HTH gntR-type" evidence="7">
    <location>
        <begin position="314"/>
        <end position="381"/>
    </location>
</feature>
<dbReference type="Pfam" id="PF08546">
    <property type="entry name" value="ApbA_C"/>
    <property type="match status" value="1"/>
</dbReference>
<dbReference type="AlphaFoldDB" id="A0AAW5BMP9"/>
<dbReference type="EC" id="1.1.1.169" evidence="8"/>
<keyword evidence="4" id="KW-0805">Transcription regulation</keyword>
<dbReference type="PANTHER" id="PTHR21708:SF26">
    <property type="entry name" value="2-DEHYDROPANTOATE 2-REDUCTASE"/>
    <property type="match status" value="1"/>
</dbReference>
<accession>A0AAW5BMP9</accession>
<dbReference type="InterPro" id="IPR008927">
    <property type="entry name" value="6-PGluconate_DH-like_C_sf"/>
</dbReference>
<dbReference type="InterPro" id="IPR036390">
    <property type="entry name" value="WH_DNA-bd_sf"/>
</dbReference>
<name>A0AAW5BMP9_9FIRM</name>
<dbReference type="Pfam" id="PF07729">
    <property type="entry name" value="FCD"/>
    <property type="match status" value="1"/>
</dbReference>
<dbReference type="Gene3D" id="1.20.120.530">
    <property type="entry name" value="GntR ligand-binding domain-like"/>
    <property type="match status" value="1"/>
</dbReference>
<dbReference type="InterPro" id="IPR036388">
    <property type="entry name" value="WH-like_DNA-bd_sf"/>
</dbReference>
<dbReference type="SUPFAM" id="SSF48008">
    <property type="entry name" value="GntR ligand-binding domain-like"/>
    <property type="match status" value="1"/>
</dbReference>
<dbReference type="PANTHER" id="PTHR21708">
    <property type="entry name" value="PROBABLE 2-DEHYDROPANTOATE 2-REDUCTASE"/>
    <property type="match status" value="1"/>
</dbReference>
<reference evidence="9 10" key="1">
    <citation type="journal article" date="2020" name="Cell Host Microbe">
        <title>Functional and Genomic Variation between Human-Derived Isolates of Lachnospiraceae Reveals Inter- and Intra-Species Diversity.</title>
        <authorList>
            <person name="Sorbara M.T."/>
            <person name="Littmann E.R."/>
            <person name="Fontana E."/>
            <person name="Moody T.U."/>
            <person name="Kohout C.E."/>
            <person name="Gjonbalaj M."/>
            <person name="Eaton V."/>
            <person name="Seok R."/>
            <person name="Leiner I.M."/>
            <person name="Pamer E.G."/>
        </authorList>
    </citation>
    <scope>NUCLEOTIDE SEQUENCE [LARGE SCALE GENOMIC DNA]</scope>
    <source>
        <strain evidence="9 10">MSK.1.17</strain>
    </source>
</reference>
<dbReference type="NCBIfam" id="TIGR00745">
    <property type="entry name" value="apbA_panE"/>
    <property type="match status" value="1"/>
</dbReference>
<dbReference type="Pfam" id="PF00392">
    <property type="entry name" value="GntR"/>
    <property type="match status" value="1"/>
</dbReference>
<dbReference type="Proteomes" id="UP000669239">
    <property type="component" value="Unassembled WGS sequence"/>
</dbReference>
<reference evidence="8" key="3">
    <citation type="submission" date="2022-01" db="EMBL/GenBank/DDBJ databases">
        <title>Collection of gut derived symbiotic bacterial strains cultured from healthy donors.</title>
        <authorList>
            <person name="Lin H."/>
            <person name="Kohout C."/>
            <person name="Waligurski E."/>
            <person name="Pamer E.G."/>
        </authorList>
    </citation>
    <scope>NUCLEOTIDE SEQUENCE</scope>
    <source>
        <strain evidence="8">DFI.6.55</strain>
    </source>
</reference>
<dbReference type="GO" id="GO:0005737">
    <property type="term" value="C:cytoplasm"/>
    <property type="evidence" value="ECO:0007669"/>
    <property type="project" value="TreeGrafter"/>
</dbReference>
<protein>
    <submittedName>
        <fullName evidence="8">2-dehydropantoate 2-reductase</fullName>
        <ecNumber evidence="8">1.1.1.169</ecNumber>
    </submittedName>
</protein>
<evidence type="ECO:0000256" key="3">
    <source>
        <dbReference type="ARBA" id="ARBA00023002"/>
    </source>
</evidence>
<dbReference type="Proteomes" id="UP001299608">
    <property type="component" value="Unassembled WGS sequence"/>
</dbReference>
<dbReference type="GO" id="GO:0003677">
    <property type="term" value="F:DNA binding"/>
    <property type="evidence" value="ECO:0007669"/>
    <property type="project" value="UniProtKB-KW"/>
</dbReference>
<dbReference type="InterPro" id="IPR013752">
    <property type="entry name" value="KPA_reductase"/>
</dbReference>
<evidence type="ECO:0000256" key="1">
    <source>
        <dbReference type="ARBA" id="ARBA00007870"/>
    </source>
</evidence>
<organism evidence="8 11">
    <name type="scientific">Enterocloster aldenensis</name>
    <dbReference type="NCBI Taxonomy" id="358742"/>
    <lineage>
        <taxon>Bacteria</taxon>
        <taxon>Bacillati</taxon>
        <taxon>Bacillota</taxon>
        <taxon>Clostridia</taxon>
        <taxon>Lachnospirales</taxon>
        <taxon>Lachnospiraceae</taxon>
        <taxon>Enterocloster</taxon>
    </lineage>
</organism>
<dbReference type="GeneID" id="97204387"/>
<dbReference type="SMART" id="SM00345">
    <property type="entry name" value="HTH_GNTR"/>
    <property type="match status" value="1"/>
</dbReference>
<evidence type="ECO:0000313" key="8">
    <source>
        <dbReference type="EMBL" id="MCG4745520.1"/>
    </source>
</evidence>
<dbReference type="RefSeq" id="WP_165640712.1">
    <property type="nucleotide sequence ID" value="NZ_BAABZL010000001.1"/>
</dbReference>
<dbReference type="Gene3D" id="1.10.10.10">
    <property type="entry name" value="Winged helix-like DNA-binding domain superfamily/Winged helix DNA-binding domain"/>
    <property type="match status" value="1"/>
</dbReference>
<dbReference type="EMBL" id="JAKNGE010000009">
    <property type="protein sequence ID" value="MCG4745520.1"/>
    <property type="molecule type" value="Genomic_DNA"/>
</dbReference>
<dbReference type="Pfam" id="PF02558">
    <property type="entry name" value="ApbA"/>
    <property type="match status" value="1"/>
</dbReference>
<evidence type="ECO:0000256" key="5">
    <source>
        <dbReference type="ARBA" id="ARBA00023125"/>
    </source>
</evidence>
<dbReference type="InterPro" id="IPR000524">
    <property type="entry name" value="Tscrpt_reg_HTH_GntR"/>
</dbReference>
<dbReference type="GO" id="GO:0015940">
    <property type="term" value="P:pantothenate biosynthetic process"/>
    <property type="evidence" value="ECO:0007669"/>
    <property type="project" value="InterPro"/>
</dbReference>
<dbReference type="PROSITE" id="PS50949">
    <property type="entry name" value="HTH_GNTR"/>
    <property type="match status" value="1"/>
</dbReference>
<keyword evidence="5" id="KW-0238">DNA-binding</keyword>
<keyword evidence="6" id="KW-0804">Transcription</keyword>
<sequence>MRKIREVAIIGLGAMGAGYAWQIAECNKDVVLYGIVKDSRRYREKPVLVNGRKLSLQYCSFEEQMNHPMDLIIVAVKSYNLPDVIKHMASMVGPDTKILSLLNGLTSEEKLIQAFGDGHVLYATVTGADANKNGNQVTFNKAGCLHFGEKINKGQYSGPVREVAAFLEESGIDYQIPEDMEHKLWEKFLINVGCNQTSTAYQMNYGQMRESEGAMETMRSAQREVIALANHFGVSLSEENIRAWEDSLQNLTSQGRSSMLQDYWQGRPLEMDILGDTVLELGRKAGIAVPVNEMLSNKIHQMVQERNVVNRGSAAAPDKIATQLRLDILRQTIKKGDKMAENQLARRFCASRSSVRTALQILSNEGLIITHSNGRREVVEFTEKQVMELYNFRCLLEQEALRLMLSQKNSMFPLIAKVLEKIEKACLSNDGNIDWYDLDVQFHRAQVRSSGNLFVINAWESNAQLIYTLMSFNTSAGYGEEYASTFFEKHRRLYELWLSDDKDSYQELKKHIMDAEIISKSVLNSVHMEK</sequence>
<keyword evidence="3 8" id="KW-0560">Oxidoreductase</keyword>
<dbReference type="Gene3D" id="3.40.50.720">
    <property type="entry name" value="NAD(P)-binding Rossmann-like Domain"/>
    <property type="match status" value="1"/>
</dbReference>
<dbReference type="GO" id="GO:0008677">
    <property type="term" value="F:2-dehydropantoate 2-reductase activity"/>
    <property type="evidence" value="ECO:0007669"/>
    <property type="project" value="UniProtKB-EC"/>
</dbReference>
<gene>
    <name evidence="9" type="ORF">G5B36_02910</name>
    <name evidence="8" type="ORF">L0N08_08885</name>
</gene>
<dbReference type="GO" id="GO:0003700">
    <property type="term" value="F:DNA-binding transcription factor activity"/>
    <property type="evidence" value="ECO:0007669"/>
    <property type="project" value="InterPro"/>
</dbReference>
<reference evidence="9" key="2">
    <citation type="submission" date="2020-02" db="EMBL/GenBank/DDBJ databases">
        <authorList>
            <person name="Littmann E."/>
            <person name="Sorbara M."/>
        </authorList>
    </citation>
    <scope>NUCLEOTIDE SEQUENCE</scope>
    <source>
        <strain evidence="9">MSK.1.17</strain>
    </source>
</reference>
<dbReference type="SUPFAM" id="SSF51735">
    <property type="entry name" value="NAD(P)-binding Rossmann-fold domains"/>
    <property type="match status" value="1"/>
</dbReference>
<evidence type="ECO:0000313" key="9">
    <source>
        <dbReference type="EMBL" id="NSJ47650.1"/>
    </source>
</evidence>
<dbReference type="SUPFAM" id="SSF46785">
    <property type="entry name" value="Winged helix' DNA-binding domain"/>
    <property type="match status" value="1"/>
</dbReference>
<dbReference type="SUPFAM" id="SSF48179">
    <property type="entry name" value="6-phosphogluconate dehydrogenase C-terminal domain-like"/>
    <property type="match status" value="1"/>
</dbReference>
<keyword evidence="10" id="KW-1185">Reference proteome</keyword>
<dbReference type="Gene3D" id="1.10.1040.10">
    <property type="entry name" value="N-(1-d-carboxylethyl)-l-norvaline Dehydrogenase, domain 2"/>
    <property type="match status" value="1"/>
</dbReference>
<evidence type="ECO:0000313" key="10">
    <source>
        <dbReference type="Proteomes" id="UP000669239"/>
    </source>
</evidence>
<evidence type="ECO:0000256" key="4">
    <source>
        <dbReference type="ARBA" id="ARBA00023015"/>
    </source>
</evidence>
<keyword evidence="2" id="KW-0521">NADP</keyword>
<comment type="similarity">
    <text evidence="1">Belongs to the ketopantoate reductase family.</text>
</comment>
<proteinExistence type="inferred from homology"/>
<evidence type="ECO:0000259" key="7">
    <source>
        <dbReference type="PROSITE" id="PS50949"/>
    </source>
</evidence>
<evidence type="ECO:0000256" key="6">
    <source>
        <dbReference type="ARBA" id="ARBA00023163"/>
    </source>
</evidence>
<dbReference type="InterPro" id="IPR013332">
    <property type="entry name" value="KPR_N"/>
</dbReference>
<dbReference type="InterPro" id="IPR011711">
    <property type="entry name" value="GntR_C"/>
</dbReference>